<sequence length="228" mass="25131">MAKKKQAGHGSGQAAAGDRELVDRLLTEAGRTYAEEAGIRVADKPAALYRLLMLAELVSVPIRANTAVAAAREIADSGMGTPRAVRESSRRELIHALGRARYVRYDESTATALHRGAELMRERYHDDLRRLRDAAARDPARMPELIREFPRLGPVGADVFCREAQAVWPELRPYFDGKAQAGAERLGLPTDPDRLARLVEPDDYARLAAALVRATLERDLVARVTEPA</sequence>
<dbReference type="Proteomes" id="UP000185511">
    <property type="component" value="Chromosome"/>
</dbReference>
<evidence type="ECO:0000313" key="1">
    <source>
        <dbReference type="EMBL" id="APU12223.1"/>
    </source>
</evidence>
<organism evidence="1 2">
    <name type="scientific">Actinoalloteichus fjordicus</name>
    <dbReference type="NCBI Taxonomy" id="1612552"/>
    <lineage>
        <taxon>Bacteria</taxon>
        <taxon>Bacillati</taxon>
        <taxon>Actinomycetota</taxon>
        <taxon>Actinomycetes</taxon>
        <taxon>Pseudonocardiales</taxon>
        <taxon>Pseudonocardiaceae</taxon>
        <taxon>Actinoalloteichus</taxon>
    </lineage>
</organism>
<accession>A0AAC9L6T7</accession>
<proteinExistence type="predicted"/>
<name>A0AAC9L6T7_9PSEU</name>
<dbReference type="KEGG" id="acad:UA74_00620"/>
<protein>
    <recommendedName>
        <fullName evidence="3">Endonuclease</fullName>
    </recommendedName>
</protein>
<gene>
    <name evidence="1" type="ORF">UA74_00620</name>
</gene>
<dbReference type="AlphaFoldDB" id="A0AAC9L6T7"/>
<evidence type="ECO:0000313" key="2">
    <source>
        <dbReference type="Proteomes" id="UP000185511"/>
    </source>
</evidence>
<keyword evidence="2" id="KW-1185">Reference proteome</keyword>
<reference evidence="2" key="1">
    <citation type="submission" date="2016-06" db="EMBL/GenBank/DDBJ databases">
        <title>Complete genome sequence of Actinoalloteichus fjordicus DSM 46855 (=ADI127-17), type strain of the new species Actinoalloteichus fjordicus.</title>
        <authorList>
            <person name="Ruckert C."/>
            <person name="Nouioui I."/>
            <person name="Willmese J."/>
            <person name="van Wezel G."/>
            <person name="Klenk H.-P."/>
            <person name="Kalinowski J."/>
            <person name="Zotchev S.B."/>
        </authorList>
    </citation>
    <scope>NUCLEOTIDE SEQUENCE [LARGE SCALE GENOMIC DNA]</scope>
    <source>
        <strain evidence="2">ADI127-7</strain>
    </source>
</reference>
<evidence type="ECO:0008006" key="3">
    <source>
        <dbReference type="Google" id="ProtNLM"/>
    </source>
</evidence>
<dbReference type="RefSeq" id="WP_232237582.1">
    <property type="nucleotide sequence ID" value="NZ_CP016076.1"/>
</dbReference>
<dbReference type="EMBL" id="CP016076">
    <property type="protein sequence ID" value="APU12223.1"/>
    <property type="molecule type" value="Genomic_DNA"/>
</dbReference>